<comment type="similarity">
    <text evidence="1 2">Belongs to the BioY family.</text>
</comment>
<protein>
    <recommendedName>
        <fullName evidence="2">Biotin transporter</fullName>
    </recommendedName>
</protein>
<reference evidence="4 5" key="1">
    <citation type="submission" date="2019-12" db="EMBL/GenBank/DDBJ databases">
        <title>The whole genome sequencing of a strain isolated from a Mars analog, Dalangtan Playa.</title>
        <authorList>
            <person name="Huang T."/>
        </authorList>
    </citation>
    <scope>NUCLEOTIDE SEQUENCE [LARGE SCALE GENOMIC DNA]</scope>
    <source>
        <strain evidence="4 5">DP4-553-S</strain>
    </source>
</reference>
<dbReference type="Proteomes" id="UP000665043">
    <property type="component" value="Chromosome"/>
</dbReference>
<keyword evidence="5" id="KW-1185">Reference proteome</keyword>
<name>A0ABX7VX59_9BACI</name>
<gene>
    <name evidence="4" type="ORF">ERJ70_13290</name>
</gene>
<organism evidence="4 5">
    <name type="scientific">Sediminibacillus dalangtanensis</name>
    <dbReference type="NCBI Taxonomy" id="2729421"/>
    <lineage>
        <taxon>Bacteria</taxon>
        <taxon>Bacillati</taxon>
        <taxon>Bacillota</taxon>
        <taxon>Bacilli</taxon>
        <taxon>Bacillales</taxon>
        <taxon>Bacillaceae</taxon>
        <taxon>Sediminibacillus</taxon>
    </lineage>
</organism>
<keyword evidence="2" id="KW-1003">Cell membrane</keyword>
<dbReference type="Pfam" id="PF02632">
    <property type="entry name" value="BioY"/>
    <property type="match status" value="1"/>
</dbReference>
<feature type="transmembrane region" description="Helical" evidence="3">
    <location>
        <begin position="123"/>
        <end position="146"/>
    </location>
</feature>
<feature type="transmembrane region" description="Helical" evidence="3">
    <location>
        <begin position="93"/>
        <end position="111"/>
    </location>
</feature>
<accession>A0ABX7VX59</accession>
<dbReference type="PANTHER" id="PTHR34295:SF1">
    <property type="entry name" value="BIOTIN TRANSPORTER BIOY"/>
    <property type="match status" value="1"/>
</dbReference>
<keyword evidence="2 3" id="KW-0472">Membrane</keyword>
<dbReference type="Gene3D" id="1.10.1760.20">
    <property type="match status" value="1"/>
</dbReference>
<dbReference type="PIRSF" id="PIRSF016661">
    <property type="entry name" value="BioY"/>
    <property type="match status" value="1"/>
</dbReference>
<dbReference type="PANTHER" id="PTHR34295">
    <property type="entry name" value="BIOTIN TRANSPORTER BIOY"/>
    <property type="match status" value="1"/>
</dbReference>
<feature type="transmembrane region" description="Helical" evidence="3">
    <location>
        <begin position="158"/>
        <end position="182"/>
    </location>
</feature>
<evidence type="ECO:0000256" key="2">
    <source>
        <dbReference type="PIRNR" id="PIRNR016661"/>
    </source>
</evidence>
<dbReference type="RefSeq" id="WP_209365329.1">
    <property type="nucleotide sequence ID" value="NZ_CP046956.1"/>
</dbReference>
<evidence type="ECO:0000313" key="4">
    <source>
        <dbReference type="EMBL" id="QTN00186.1"/>
    </source>
</evidence>
<keyword evidence="3" id="KW-1133">Transmembrane helix</keyword>
<dbReference type="EMBL" id="CP046956">
    <property type="protein sequence ID" value="QTN00186.1"/>
    <property type="molecule type" value="Genomic_DNA"/>
</dbReference>
<evidence type="ECO:0000256" key="3">
    <source>
        <dbReference type="SAM" id="Phobius"/>
    </source>
</evidence>
<feature type="transmembrane region" description="Helical" evidence="3">
    <location>
        <begin position="12"/>
        <end position="33"/>
    </location>
</feature>
<feature type="transmembrane region" description="Helical" evidence="3">
    <location>
        <begin position="64"/>
        <end position="81"/>
    </location>
</feature>
<comment type="subcellular location">
    <subcellularLocation>
        <location evidence="2">Cell membrane</location>
        <topology evidence="2">Multi-pass membrane protein</topology>
    </subcellularLocation>
</comment>
<dbReference type="InterPro" id="IPR003784">
    <property type="entry name" value="BioY"/>
</dbReference>
<evidence type="ECO:0000256" key="1">
    <source>
        <dbReference type="ARBA" id="ARBA00010692"/>
    </source>
</evidence>
<feature type="transmembrane region" description="Helical" evidence="3">
    <location>
        <begin position="39"/>
        <end position="57"/>
    </location>
</feature>
<proteinExistence type="inferred from homology"/>
<keyword evidence="3" id="KW-0812">Transmembrane</keyword>
<evidence type="ECO:0000313" key="5">
    <source>
        <dbReference type="Proteomes" id="UP000665043"/>
    </source>
</evidence>
<keyword evidence="2" id="KW-0813">Transport</keyword>
<sequence>MKKFTAADLSMGAVFVGLMAIGANIAVWFPFLAIPIGGVSVPLSLQTFFAILAGLLLGRKLGLFTMFTYIMIGFAGVPVFANMKSGPFILFDYTGGFLLSFLAVAFITGWIAEKIERPKLLPLAGASFAGVIANYLIGVSYMYVAMNTWLGLQITYQAAWLGMVPFLIKDTGLTILSAALMLKIANSLQHRSASFSSTSRRWT</sequence>